<dbReference type="InterPro" id="IPR029195">
    <property type="entry name" value="HCFC1R1"/>
</dbReference>
<reference evidence="2" key="1">
    <citation type="journal article" date="2023" name="bioRxiv">
        <title>Scaffold-level genome assemblies of two parasitoid biocontrol wasps reveal the parthenogenesis mechanism and an associated novel virus.</title>
        <authorList>
            <person name="Inwood S."/>
            <person name="Skelly J."/>
            <person name="Guhlin J."/>
            <person name="Harrop T."/>
            <person name="Goldson S."/>
            <person name="Dearden P."/>
        </authorList>
    </citation>
    <scope>NUCLEOTIDE SEQUENCE</scope>
    <source>
        <strain evidence="2">Lincoln</strain>
        <tissue evidence="2">Whole body</tissue>
    </source>
</reference>
<name>A0AA39KN72_MICHY</name>
<feature type="region of interest" description="Disordered" evidence="1">
    <location>
        <begin position="221"/>
        <end position="261"/>
    </location>
</feature>
<protein>
    <submittedName>
        <fullName evidence="2">Uncharacterized protein</fullName>
    </submittedName>
</protein>
<evidence type="ECO:0000313" key="3">
    <source>
        <dbReference type="Proteomes" id="UP001168972"/>
    </source>
</evidence>
<feature type="compositionally biased region" description="Polar residues" evidence="1">
    <location>
        <begin position="239"/>
        <end position="255"/>
    </location>
</feature>
<feature type="compositionally biased region" description="Low complexity" evidence="1">
    <location>
        <begin position="225"/>
        <end position="238"/>
    </location>
</feature>
<reference evidence="2" key="2">
    <citation type="submission" date="2023-03" db="EMBL/GenBank/DDBJ databases">
        <authorList>
            <person name="Inwood S.N."/>
            <person name="Skelly J.G."/>
            <person name="Guhlin J."/>
            <person name="Harrop T.W.R."/>
            <person name="Goldson S.G."/>
            <person name="Dearden P.K."/>
        </authorList>
    </citation>
    <scope>NUCLEOTIDE SEQUENCE</scope>
    <source>
        <strain evidence="2">Lincoln</strain>
        <tissue evidence="2">Whole body</tissue>
    </source>
</reference>
<proteinExistence type="predicted"/>
<dbReference type="Proteomes" id="UP001168972">
    <property type="component" value="Unassembled WGS sequence"/>
</dbReference>
<dbReference type="AlphaFoldDB" id="A0AA39KN72"/>
<keyword evidence="3" id="KW-1185">Reference proteome</keyword>
<evidence type="ECO:0000313" key="2">
    <source>
        <dbReference type="EMBL" id="KAK0167634.1"/>
    </source>
</evidence>
<dbReference type="PANTHER" id="PTHR16246">
    <property type="entry name" value="HOST CELL FACTOR C1 REGULATOR 1"/>
    <property type="match status" value="1"/>
</dbReference>
<sequence>MMTMPTQYQVINNTLQKTMGGAHFHTPQSVFQHMIGQQNTLHESSTWTQVPPVPSTCASWSITNFPQPHLVRFTGENKLASCNPVIHQKRKLDVTDITTMRPTKQFISEEKMAAHFSDMHISSNFSPIPVPSTSHNYNPEPLTSSEVQLNINGNSGDLENGKGIQPKLVISDELKRLQQETLLPASLLSKLDRPSMALVLWEPPTKILKMFPTRPQLQSQVSCTNNEDNNNNNANNNNSRFSYLNRTKCNSNNTKLEPMDL</sequence>
<comment type="caution">
    <text evidence="2">The sequence shown here is derived from an EMBL/GenBank/DDBJ whole genome shotgun (WGS) entry which is preliminary data.</text>
</comment>
<evidence type="ECO:0000256" key="1">
    <source>
        <dbReference type="SAM" id="MobiDB-lite"/>
    </source>
</evidence>
<dbReference type="InterPro" id="IPR031630">
    <property type="entry name" value="CCDC117"/>
</dbReference>
<dbReference type="PANTHER" id="PTHR16246:SF2">
    <property type="entry name" value="HOST CELL FACTOR C1 REGULATOR 1"/>
    <property type="match status" value="1"/>
</dbReference>
<accession>A0AA39KN72</accession>
<gene>
    <name evidence="2" type="ORF">PV327_005006</name>
</gene>
<organism evidence="2 3">
    <name type="scientific">Microctonus hyperodae</name>
    <name type="common">Parasitoid wasp</name>
    <dbReference type="NCBI Taxonomy" id="165561"/>
    <lineage>
        <taxon>Eukaryota</taxon>
        <taxon>Metazoa</taxon>
        <taxon>Ecdysozoa</taxon>
        <taxon>Arthropoda</taxon>
        <taxon>Hexapoda</taxon>
        <taxon>Insecta</taxon>
        <taxon>Pterygota</taxon>
        <taxon>Neoptera</taxon>
        <taxon>Endopterygota</taxon>
        <taxon>Hymenoptera</taxon>
        <taxon>Apocrita</taxon>
        <taxon>Ichneumonoidea</taxon>
        <taxon>Braconidae</taxon>
        <taxon>Euphorinae</taxon>
        <taxon>Microctonus</taxon>
    </lineage>
</organism>
<dbReference type="EMBL" id="JAQQBR010001832">
    <property type="protein sequence ID" value="KAK0167634.1"/>
    <property type="molecule type" value="Genomic_DNA"/>
</dbReference>
<dbReference type="Pfam" id="PF15810">
    <property type="entry name" value="CCDC117"/>
    <property type="match status" value="1"/>
</dbReference>